<evidence type="ECO:0000313" key="2">
    <source>
        <dbReference type="EMBL" id="NVO99194.1"/>
    </source>
</evidence>
<organism evidence="2 3">
    <name type="scientific">Photobacterium damselae subsp. damselae</name>
    <name type="common">Listonella damsela</name>
    <dbReference type="NCBI Taxonomy" id="85581"/>
    <lineage>
        <taxon>Bacteria</taxon>
        <taxon>Pseudomonadati</taxon>
        <taxon>Pseudomonadota</taxon>
        <taxon>Gammaproteobacteria</taxon>
        <taxon>Vibrionales</taxon>
        <taxon>Vibrionaceae</taxon>
        <taxon>Photobacterium</taxon>
    </lineage>
</organism>
<name>A0A850QTD0_PHODD</name>
<evidence type="ECO:0000313" key="3">
    <source>
        <dbReference type="Proteomes" id="UP000533429"/>
    </source>
</evidence>
<evidence type="ECO:0000256" key="1">
    <source>
        <dbReference type="SAM" id="SignalP"/>
    </source>
</evidence>
<keyword evidence="1" id="KW-0732">Signal</keyword>
<evidence type="ECO:0008006" key="4">
    <source>
        <dbReference type="Google" id="ProtNLM"/>
    </source>
</evidence>
<feature type="signal peptide" evidence="1">
    <location>
        <begin position="1"/>
        <end position="22"/>
    </location>
</feature>
<sequence length="61" mass="6628">MKTFFVSTLLLVLSTLSSSAIAMNNGNGINIYRCVFDSSNTASMIYVPAYVCRNHGGTVIY</sequence>
<proteinExistence type="predicted"/>
<gene>
    <name evidence="2" type="ORF">HWA77_03100</name>
</gene>
<dbReference type="AlphaFoldDB" id="A0A850QTD0"/>
<dbReference type="Proteomes" id="UP000533429">
    <property type="component" value="Unassembled WGS sequence"/>
</dbReference>
<comment type="caution">
    <text evidence="2">The sequence shown here is derived from an EMBL/GenBank/DDBJ whole genome shotgun (WGS) entry which is preliminary data.</text>
</comment>
<dbReference type="EMBL" id="JABXOR010000193">
    <property type="protein sequence ID" value="NVO99194.1"/>
    <property type="molecule type" value="Genomic_DNA"/>
</dbReference>
<reference evidence="2 3" key="1">
    <citation type="submission" date="2020-06" db="EMBL/GenBank/DDBJ databases">
        <title>Photobacterium damselae subsp. damselae comparative genomics.</title>
        <authorList>
            <person name="Osorio C.R."/>
        </authorList>
    </citation>
    <scope>NUCLEOTIDE SEQUENCE [LARGE SCALE GENOMIC DNA]</scope>
    <source>
        <strain evidence="2 3">TW250/03</strain>
    </source>
</reference>
<feature type="chain" id="PRO_5032875619" description="DUF1496 domain-containing protein" evidence="1">
    <location>
        <begin position="23"/>
        <end position="61"/>
    </location>
</feature>
<protein>
    <recommendedName>
        <fullName evidence="4">DUF1496 domain-containing protein</fullName>
    </recommendedName>
</protein>
<accession>A0A850QTD0</accession>